<keyword evidence="1" id="KW-1133">Transmembrane helix</keyword>
<keyword evidence="3" id="KW-1185">Reference proteome</keyword>
<dbReference type="PANTHER" id="PTHR30161:SF1">
    <property type="entry name" value="FLAGELLAR BIOSYNTHESIS PROTEIN FLHA-RELATED"/>
    <property type="match status" value="1"/>
</dbReference>
<name>A0ABU5L9U7_9RICK</name>
<protein>
    <submittedName>
        <fullName evidence="2">Flagellar biosynthesis protein FlhA N-terminal domain protein</fullName>
    </submittedName>
</protein>
<accession>A0ABU5L9U7</accession>
<dbReference type="RefSeq" id="WP_322498275.1">
    <property type="nucleotide sequence ID" value="NZ_JARGYT010000130.1"/>
</dbReference>
<dbReference type="Pfam" id="PF00771">
    <property type="entry name" value="FHIPEP"/>
    <property type="match status" value="1"/>
</dbReference>
<feature type="transmembrane region" description="Helical" evidence="1">
    <location>
        <begin position="49"/>
        <end position="68"/>
    </location>
</feature>
<dbReference type="Gene3D" id="3.40.30.60">
    <property type="entry name" value="FHIPEP family, domain 1"/>
    <property type="match status" value="1"/>
</dbReference>
<dbReference type="InterPro" id="IPR042194">
    <property type="entry name" value="FHIPEP_1"/>
</dbReference>
<proteinExistence type="predicted"/>
<dbReference type="PRINTS" id="PR00949">
    <property type="entry name" value="TYPE3IMAPROT"/>
</dbReference>
<feature type="transmembrane region" description="Helical" evidence="1">
    <location>
        <begin position="284"/>
        <end position="307"/>
    </location>
</feature>
<feature type="transmembrane region" description="Helical" evidence="1">
    <location>
        <begin position="120"/>
        <end position="143"/>
    </location>
</feature>
<dbReference type="InterPro" id="IPR025505">
    <property type="entry name" value="FHIPEP_CS"/>
</dbReference>
<dbReference type="EMBL" id="JARGYT010000130">
    <property type="protein sequence ID" value="MDZ5762832.1"/>
    <property type="molecule type" value="Genomic_DNA"/>
</dbReference>
<sequence>MKTTPFQNNFKNLFNAGLYLKHRDLLFAISILLMIGVLIFPVPAIILDMLLSISISCSVVILMTVLFIEKPLDLSSFPSILLIITVLRLSLNVSTTRLILSNGHLGTSAAGHVVEAFGYFVMQGSIVIGTIVFAILTIINFVVITKGSGRIAEVAARFSLDSMPGKQMAIDADLSSGGITQDEAKKRRKVLEDESTFLGAMDGANKFVRGDAVAGLLITFINFVAGIVIGVVQKNMSFDTALHTYTILTIGDGLVSQIPALIVSIAAALLVTKSGDKGPADKEIFSQLAGYPKALAVSGSLAFFMAVIPGTPAAQFMIAGTILSVTAYLLYKTKLPLEQTKKSEDSISVQQKRSEQADDSIPNIDVIRVELGYGLLSLTNEKASSSKITDQIKGLRKQFAKELGIIIPSVRIQDNAQLGAEEYILKIKEIEVGKGKLKPNKLLIMDPTGNEIKMHGDNTIEPAFGLKAKWIDKIDREEAVLNGYTVADPSTVVVTHLSELLKENISELLTYSEAQRLGTVNKGFAK</sequence>
<dbReference type="InterPro" id="IPR001712">
    <property type="entry name" value="T3SS_FHIPEP"/>
</dbReference>
<keyword evidence="2" id="KW-0969">Cilium</keyword>
<feature type="transmembrane region" description="Helical" evidence="1">
    <location>
        <begin position="212"/>
        <end position="233"/>
    </location>
</feature>
<evidence type="ECO:0000313" key="2">
    <source>
        <dbReference type="EMBL" id="MDZ5762832.1"/>
    </source>
</evidence>
<reference evidence="2 3" key="1">
    <citation type="submission" date="2023-02" db="EMBL/GenBank/DDBJ databases">
        <title>Host association and intracellularity evolved multiple times independently in the Rickettsiales.</title>
        <authorList>
            <person name="Castelli M."/>
            <person name="Nardi T."/>
            <person name="Gammuto L."/>
            <person name="Bellinzona G."/>
            <person name="Sabaneyeva E."/>
            <person name="Potekhin A."/>
            <person name="Serra V."/>
            <person name="Petroni G."/>
            <person name="Sassera D."/>
        </authorList>
    </citation>
    <scope>NUCLEOTIDE SEQUENCE [LARGE SCALE GENOMIC DNA]</scope>
    <source>
        <strain evidence="2 3">BOD18</strain>
    </source>
</reference>
<comment type="caution">
    <text evidence="2">The sequence shown here is derived from an EMBL/GenBank/DDBJ whole genome shotgun (WGS) entry which is preliminary data.</text>
</comment>
<evidence type="ECO:0000256" key="1">
    <source>
        <dbReference type="SAM" id="Phobius"/>
    </source>
</evidence>
<evidence type="ECO:0000313" key="3">
    <source>
        <dbReference type="Proteomes" id="UP001293791"/>
    </source>
</evidence>
<keyword evidence="2" id="KW-0282">Flagellum</keyword>
<feature type="transmembrane region" description="Helical" evidence="1">
    <location>
        <begin position="253"/>
        <end position="272"/>
    </location>
</feature>
<dbReference type="PROSITE" id="PS00994">
    <property type="entry name" value="FHIPEP"/>
    <property type="match status" value="1"/>
</dbReference>
<keyword evidence="2" id="KW-0966">Cell projection</keyword>
<feature type="transmembrane region" description="Helical" evidence="1">
    <location>
        <begin position="25"/>
        <end position="43"/>
    </location>
</feature>
<keyword evidence="1" id="KW-0812">Transmembrane</keyword>
<dbReference type="Proteomes" id="UP001293791">
    <property type="component" value="Unassembled WGS sequence"/>
</dbReference>
<dbReference type="PANTHER" id="PTHR30161">
    <property type="entry name" value="FLAGELLAR EXPORT PROTEIN, MEMBRANE FLHA SUBUNIT-RELATED"/>
    <property type="match status" value="1"/>
</dbReference>
<keyword evidence="1" id="KW-0472">Membrane</keyword>
<organism evidence="2 3">
    <name type="scientific">Candidatus Cyrtobacter comes</name>
    <dbReference type="NCBI Taxonomy" id="675776"/>
    <lineage>
        <taxon>Bacteria</taxon>
        <taxon>Pseudomonadati</taxon>
        <taxon>Pseudomonadota</taxon>
        <taxon>Alphaproteobacteria</taxon>
        <taxon>Rickettsiales</taxon>
        <taxon>Candidatus Midichloriaceae</taxon>
        <taxon>Candidatus Cyrtobacter</taxon>
    </lineage>
</organism>
<gene>
    <name evidence="2" type="ORF">Cyrtocomes_01228</name>
</gene>
<feature type="transmembrane region" description="Helical" evidence="1">
    <location>
        <begin position="313"/>
        <end position="331"/>
    </location>
</feature>